<comment type="caution">
    <text evidence="15">The sequence shown here is derived from an EMBL/GenBank/DDBJ whole genome shotgun (WGS) entry which is preliminary data.</text>
</comment>
<dbReference type="PROSITE" id="PS50885">
    <property type="entry name" value="HAMP"/>
    <property type="match status" value="1"/>
</dbReference>
<protein>
    <recommendedName>
        <fullName evidence="3">histidine kinase</fullName>
        <ecNumber evidence="3">2.7.13.3</ecNumber>
    </recommendedName>
</protein>
<dbReference type="Proteomes" id="UP001551482">
    <property type="component" value="Unassembled WGS sequence"/>
</dbReference>
<dbReference type="EC" id="2.7.13.3" evidence="3"/>
<evidence type="ECO:0000259" key="14">
    <source>
        <dbReference type="PROSITE" id="PS50885"/>
    </source>
</evidence>
<sequence>MGHTVAMRAKLAISSIVVLAMGLVVLISFSVMGIRHYLTSSIDDDLRMSRDGIEQTGMSTATITQLVGSTDLLRQGMLSAGLHGNVFVILDPTGAIVPLGGHAADPAQTALAATSRVGPGETLRRAPHAVSLGGEDYRAAAARLPDGNVIVLAQPSGDVEDVVLKVVHLELVVGGVLVVLLGTFIYFGARWRLRPLEDMVETASAIAEGDPDRPNLSRRVAPRKKTFREVEQLRTALNAMLEQVETAFDTREHAAVHLKRFVADASHELRTPLAAIRGYLQLYEKGMLADEEERTRALTRMSAETERMARLVDELLALARLDQRPQLRPRPVDLVCVVREAADDLRAQQSERCVRVDAPDACAVLADESLVRQIVGNLLTNVRVHTPVSADVRLSVATVTTARGERAILRVRDEGPGMRAEDAERIFDRFFRATHEGAAGTTGVPPGSGLGMAVVQAAVAAHGGSVRVTTALGRGLTVVVELPATGAEGLAGGGAGKTRAAVSGLADPIAPAAATASAATPGSAASHSAEAP</sequence>
<evidence type="ECO:0000256" key="8">
    <source>
        <dbReference type="ARBA" id="ARBA00022989"/>
    </source>
</evidence>
<dbReference type="InterPro" id="IPR003660">
    <property type="entry name" value="HAMP_dom"/>
</dbReference>
<dbReference type="CDD" id="cd06225">
    <property type="entry name" value="HAMP"/>
    <property type="match status" value="1"/>
</dbReference>
<feature type="transmembrane region" description="Helical" evidence="12">
    <location>
        <begin position="171"/>
        <end position="189"/>
    </location>
</feature>
<evidence type="ECO:0000256" key="6">
    <source>
        <dbReference type="ARBA" id="ARBA00022692"/>
    </source>
</evidence>
<keyword evidence="4" id="KW-0597">Phosphoprotein</keyword>
<evidence type="ECO:0000256" key="11">
    <source>
        <dbReference type="SAM" id="MobiDB-lite"/>
    </source>
</evidence>
<dbReference type="PROSITE" id="PS50109">
    <property type="entry name" value="HIS_KIN"/>
    <property type="match status" value="1"/>
</dbReference>
<feature type="domain" description="Histidine kinase" evidence="13">
    <location>
        <begin position="264"/>
        <end position="486"/>
    </location>
</feature>
<evidence type="ECO:0000256" key="9">
    <source>
        <dbReference type="ARBA" id="ARBA00023012"/>
    </source>
</evidence>
<dbReference type="CDD" id="cd00082">
    <property type="entry name" value="HisKA"/>
    <property type="match status" value="1"/>
</dbReference>
<reference evidence="15 16" key="1">
    <citation type="submission" date="2024-06" db="EMBL/GenBank/DDBJ databases">
        <title>The Natural Products Discovery Center: Release of the First 8490 Sequenced Strains for Exploring Actinobacteria Biosynthetic Diversity.</title>
        <authorList>
            <person name="Kalkreuter E."/>
            <person name="Kautsar S.A."/>
            <person name="Yang D."/>
            <person name="Bader C.D."/>
            <person name="Teijaro C.N."/>
            <person name="Fluegel L."/>
            <person name="Davis C.M."/>
            <person name="Simpson J.R."/>
            <person name="Lauterbach L."/>
            <person name="Steele A.D."/>
            <person name="Gui C."/>
            <person name="Meng S."/>
            <person name="Li G."/>
            <person name="Viehrig K."/>
            <person name="Ye F."/>
            <person name="Su P."/>
            <person name="Kiefer A.F."/>
            <person name="Nichols A."/>
            <person name="Cepeda A.J."/>
            <person name="Yan W."/>
            <person name="Fan B."/>
            <person name="Jiang Y."/>
            <person name="Adhikari A."/>
            <person name="Zheng C.-J."/>
            <person name="Schuster L."/>
            <person name="Cowan T.M."/>
            <person name="Smanski M.J."/>
            <person name="Chevrette M.G."/>
            <person name="De Carvalho L.P.S."/>
            <person name="Shen B."/>
        </authorList>
    </citation>
    <scope>NUCLEOTIDE SEQUENCE [LARGE SCALE GENOMIC DNA]</scope>
    <source>
        <strain evidence="15 16">NPDC048946</strain>
    </source>
</reference>
<comment type="subcellular location">
    <subcellularLocation>
        <location evidence="2">Cell membrane</location>
    </subcellularLocation>
</comment>
<evidence type="ECO:0000256" key="4">
    <source>
        <dbReference type="ARBA" id="ARBA00022553"/>
    </source>
</evidence>
<dbReference type="SMART" id="SM00304">
    <property type="entry name" value="HAMP"/>
    <property type="match status" value="1"/>
</dbReference>
<evidence type="ECO:0000313" key="15">
    <source>
        <dbReference type="EMBL" id="MEU8133551.1"/>
    </source>
</evidence>
<keyword evidence="10 12" id="KW-0472">Membrane</keyword>
<dbReference type="InterPro" id="IPR004358">
    <property type="entry name" value="Sig_transdc_His_kin-like_C"/>
</dbReference>
<keyword evidence="7 15" id="KW-0418">Kinase</keyword>
<evidence type="ECO:0000259" key="13">
    <source>
        <dbReference type="PROSITE" id="PS50109"/>
    </source>
</evidence>
<dbReference type="PANTHER" id="PTHR45436">
    <property type="entry name" value="SENSOR HISTIDINE KINASE YKOH"/>
    <property type="match status" value="1"/>
</dbReference>
<dbReference type="InterPro" id="IPR003594">
    <property type="entry name" value="HATPase_dom"/>
</dbReference>
<dbReference type="InterPro" id="IPR005467">
    <property type="entry name" value="His_kinase_dom"/>
</dbReference>
<dbReference type="SMART" id="SM00388">
    <property type="entry name" value="HisKA"/>
    <property type="match status" value="1"/>
</dbReference>
<evidence type="ECO:0000256" key="12">
    <source>
        <dbReference type="SAM" id="Phobius"/>
    </source>
</evidence>
<dbReference type="CDD" id="cd00075">
    <property type="entry name" value="HATPase"/>
    <property type="match status" value="1"/>
</dbReference>
<proteinExistence type="predicted"/>
<evidence type="ECO:0000256" key="1">
    <source>
        <dbReference type="ARBA" id="ARBA00000085"/>
    </source>
</evidence>
<dbReference type="SUPFAM" id="SSF47384">
    <property type="entry name" value="Homodimeric domain of signal transducing histidine kinase"/>
    <property type="match status" value="1"/>
</dbReference>
<dbReference type="Gene3D" id="3.30.565.10">
    <property type="entry name" value="Histidine kinase-like ATPase, C-terminal domain"/>
    <property type="match status" value="1"/>
</dbReference>
<name>A0ABV3DCY7_9ACTN</name>
<dbReference type="InterPro" id="IPR036097">
    <property type="entry name" value="HisK_dim/P_sf"/>
</dbReference>
<evidence type="ECO:0000256" key="2">
    <source>
        <dbReference type="ARBA" id="ARBA00004236"/>
    </source>
</evidence>
<feature type="domain" description="HAMP" evidence="14">
    <location>
        <begin position="190"/>
        <end position="249"/>
    </location>
</feature>
<keyword evidence="8 12" id="KW-1133">Transmembrane helix</keyword>
<dbReference type="SUPFAM" id="SSF55874">
    <property type="entry name" value="ATPase domain of HSP90 chaperone/DNA topoisomerase II/histidine kinase"/>
    <property type="match status" value="1"/>
</dbReference>
<dbReference type="GO" id="GO:0016301">
    <property type="term" value="F:kinase activity"/>
    <property type="evidence" value="ECO:0007669"/>
    <property type="project" value="UniProtKB-KW"/>
</dbReference>
<keyword evidence="6 12" id="KW-0812">Transmembrane</keyword>
<gene>
    <name evidence="15" type="ORF">AB0C36_08600</name>
</gene>
<dbReference type="PANTHER" id="PTHR45436:SF5">
    <property type="entry name" value="SENSOR HISTIDINE KINASE TRCS"/>
    <property type="match status" value="1"/>
</dbReference>
<evidence type="ECO:0000256" key="7">
    <source>
        <dbReference type="ARBA" id="ARBA00022777"/>
    </source>
</evidence>
<dbReference type="SMART" id="SM00387">
    <property type="entry name" value="HATPase_c"/>
    <property type="match status" value="1"/>
</dbReference>
<keyword evidence="16" id="KW-1185">Reference proteome</keyword>
<dbReference type="PRINTS" id="PR00344">
    <property type="entry name" value="BCTRLSENSOR"/>
</dbReference>
<comment type="catalytic activity">
    <reaction evidence="1">
        <text>ATP + protein L-histidine = ADP + protein N-phospho-L-histidine.</text>
        <dbReference type="EC" id="2.7.13.3"/>
    </reaction>
</comment>
<evidence type="ECO:0000256" key="3">
    <source>
        <dbReference type="ARBA" id="ARBA00012438"/>
    </source>
</evidence>
<keyword evidence="5" id="KW-0808">Transferase</keyword>
<dbReference type="Gene3D" id="6.10.340.10">
    <property type="match status" value="1"/>
</dbReference>
<dbReference type="InterPro" id="IPR003661">
    <property type="entry name" value="HisK_dim/P_dom"/>
</dbReference>
<evidence type="ECO:0000313" key="16">
    <source>
        <dbReference type="Proteomes" id="UP001551482"/>
    </source>
</evidence>
<keyword evidence="9" id="KW-0902">Two-component regulatory system</keyword>
<feature type="region of interest" description="Disordered" evidence="11">
    <location>
        <begin position="512"/>
        <end position="532"/>
    </location>
</feature>
<evidence type="ECO:0000256" key="5">
    <source>
        <dbReference type="ARBA" id="ARBA00022679"/>
    </source>
</evidence>
<dbReference type="Pfam" id="PF02518">
    <property type="entry name" value="HATPase_c"/>
    <property type="match status" value="1"/>
</dbReference>
<dbReference type="InterPro" id="IPR050428">
    <property type="entry name" value="TCS_sensor_his_kinase"/>
</dbReference>
<evidence type="ECO:0000256" key="10">
    <source>
        <dbReference type="ARBA" id="ARBA00023136"/>
    </source>
</evidence>
<dbReference type="RefSeq" id="WP_358351214.1">
    <property type="nucleotide sequence ID" value="NZ_JBEZFP010000015.1"/>
</dbReference>
<accession>A0ABV3DCY7</accession>
<dbReference type="EMBL" id="JBEZFP010000015">
    <property type="protein sequence ID" value="MEU8133551.1"/>
    <property type="molecule type" value="Genomic_DNA"/>
</dbReference>
<dbReference type="Pfam" id="PF00512">
    <property type="entry name" value="HisKA"/>
    <property type="match status" value="1"/>
</dbReference>
<dbReference type="Gene3D" id="1.10.287.130">
    <property type="match status" value="1"/>
</dbReference>
<organism evidence="15 16">
    <name type="scientific">Streptodolium elevatio</name>
    <dbReference type="NCBI Taxonomy" id="3157996"/>
    <lineage>
        <taxon>Bacteria</taxon>
        <taxon>Bacillati</taxon>
        <taxon>Actinomycetota</taxon>
        <taxon>Actinomycetes</taxon>
        <taxon>Kitasatosporales</taxon>
        <taxon>Streptomycetaceae</taxon>
        <taxon>Streptodolium</taxon>
    </lineage>
</organism>
<feature type="transmembrane region" description="Helical" evidence="12">
    <location>
        <begin position="12"/>
        <end position="38"/>
    </location>
</feature>
<dbReference type="InterPro" id="IPR036890">
    <property type="entry name" value="HATPase_C_sf"/>
</dbReference>